<feature type="non-terminal residue" evidence="1">
    <location>
        <position position="34"/>
    </location>
</feature>
<reference evidence="1" key="1">
    <citation type="journal article" date="2015" name="Nature">
        <title>Complex archaea that bridge the gap between prokaryotes and eukaryotes.</title>
        <authorList>
            <person name="Spang A."/>
            <person name="Saw J.H."/>
            <person name="Jorgensen S.L."/>
            <person name="Zaremba-Niedzwiedzka K."/>
            <person name="Martijn J."/>
            <person name="Lind A.E."/>
            <person name="van Eijk R."/>
            <person name="Schleper C."/>
            <person name="Guy L."/>
            <person name="Ettema T.J."/>
        </authorList>
    </citation>
    <scope>NUCLEOTIDE SEQUENCE</scope>
</reference>
<protein>
    <submittedName>
        <fullName evidence="1">Uncharacterized protein</fullName>
    </submittedName>
</protein>
<name>A0A0F9GA19_9ZZZZ</name>
<accession>A0A0F9GA19</accession>
<comment type="caution">
    <text evidence="1">The sequence shown here is derived from an EMBL/GenBank/DDBJ whole genome shotgun (WGS) entry which is preliminary data.</text>
</comment>
<sequence>MDELLVVFPLSTLPPSLYFFLTDNPHTAHDKENA</sequence>
<dbReference type="EMBL" id="LAZR01029279">
    <property type="protein sequence ID" value="KKL60057.1"/>
    <property type="molecule type" value="Genomic_DNA"/>
</dbReference>
<evidence type="ECO:0000313" key="1">
    <source>
        <dbReference type="EMBL" id="KKL60057.1"/>
    </source>
</evidence>
<gene>
    <name evidence="1" type="ORF">LCGC14_2209150</name>
</gene>
<organism evidence="1">
    <name type="scientific">marine sediment metagenome</name>
    <dbReference type="NCBI Taxonomy" id="412755"/>
    <lineage>
        <taxon>unclassified sequences</taxon>
        <taxon>metagenomes</taxon>
        <taxon>ecological metagenomes</taxon>
    </lineage>
</organism>
<dbReference type="AlphaFoldDB" id="A0A0F9GA19"/>
<proteinExistence type="predicted"/>